<dbReference type="RefSeq" id="WP_316469352.1">
    <property type="nucleotide sequence ID" value="NZ_JAVKQK010000001.1"/>
</dbReference>
<evidence type="ECO:0000313" key="3">
    <source>
        <dbReference type="Proteomes" id="UP001262343"/>
    </source>
</evidence>
<sequence>MRFSPRLVREFGFHSVSLIIGILQILISSAFASRIMPLKA</sequence>
<proteinExistence type="predicted"/>
<keyword evidence="1" id="KW-1133">Transmembrane helix</keyword>
<organism evidence="2 3">
    <name type="scientific">Helicobacter pylori</name>
    <name type="common">Campylobacter pylori</name>
    <dbReference type="NCBI Taxonomy" id="210"/>
    <lineage>
        <taxon>Bacteria</taxon>
        <taxon>Pseudomonadati</taxon>
        <taxon>Campylobacterota</taxon>
        <taxon>Epsilonproteobacteria</taxon>
        <taxon>Campylobacterales</taxon>
        <taxon>Helicobacteraceae</taxon>
        <taxon>Helicobacter</taxon>
    </lineage>
</organism>
<reference evidence="2" key="1">
    <citation type="submission" date="2023-08" db="EMBL/GenBank/DDBJ databases">
        <title>First insite into the whole-genome sequence variations in clarithromycin resistant Helicobacter pylori clinical isolates in Russia.</title>
        <authorList>
            <person name="Starkova D.A."/>
            <person name="Svarval A.V."/>
            <person name="Polev D.E."/>
            <person name="Saitova A.T."/>
            <person name="Gladyshev N.S."/>
            <person name="Egorova S.A."/>
        </authorList>
    </citation>
    <scope>NUCLEOTIDE SEQUENCE</scope>
    <source>
        <strain evidence="2">HP96</strain>
    </source>
</reference>
<evidence type="ECO:0000313" key="2">
    <source>
        <dbReference type="EMBL" id="MDU9789238.1"/>
    </source>
</evidence>
<accession>A0AAW8XDL1</accession>
<evidence type="ECO:0008006" key="4">
    <source>
        <dbReference type="Google" id="ProtNLM"/>
    </source>
</evidence>
<keyword evidence="1" id="KW-0812">Transmembrane</keyword>
<dbReference type="AlphaFoldDB" id="A0AAW8XDL1"/>
<name>A0AAW8XDL1_HELPX</name>
<protein>
    <recommendedName>
        <fullName evidence="4">MFS transporter</fullName>
    </recommendedName>
</protein>
<dbReference type="EMBL" id="JAVKQK010000001">
    <property type="protein sequence ID" value="MDU9789238.1"/>
    <property type="molecule type" value="Genomic_DNA"/>
</dbReference>
<evidence type="ECO:0000256" key="1">
    <source>
        <dbReference type="SAM" id="Phobius"/>
    </source>
</evidence>
<dbReference type="Proteomes" id="UP001262343">
    <property type="component" value="Unassembled WGS sequence"/>
</dbReference>
<feature type="transmembrane region" description="Helical" evidence="1">
    <location>
        <begin position="12"/>
        <end position="32"/>
    </location>
</feature>
<keyword evidence="1" id="KW-0472">Membrane</keyword>
<comment type="caution">
    <text evidence="2">The sequence shown here is derived from an EMBL/GenBank/DDBJ whole genome shotgun (WGS) entry which is preliminary data.</text>
</comment>
<gene>
    <name evidence="2" type="ORF">RGC53_00045</name>
</gene>